<gene>
    <name evidence="2" type="ORF">Aau02nite_85650</name>
</gene>
<protein>
    <recommendedName>
        <fullName evidence="4">DNA/RNA non-specific endonuclease</fullName>
    </recommendedName>
</protein>
<evidence type="ECO:0000313" key="2">
    <source>
        <dbReference type="EMBL" id="GIM79412.1"/>
    </source>
</evidence>
<dbReference type="AlphaFoldDB" id="A0A919SXZ3"/>
<keyword evidence="3" id="KW-1185">Reference proteome</keyword>
<sequence>MPINPAGIPQFTGNLETTQRHADELTAAGSDFRLTGQDVHATWQGLAAFYDAPEAADLFGATLRVRNDADAVADDIQEVGAALTQYVQVMRPIVADLERLRAEALAFTAGIAGDDDWRGDEAKVNQNNDLLRQVDNRLAAMAAAERQAANRINALFGGTRWVADDGSGNPDAYGFDAAALPADAARPWGTAETPDYPWYTDVWDFVVSDNVGFWVDGAAGAVTGTFDMVNIFDWETFTASWGGLWTVTGGAITDPGTAAEGWLAAGADFVAADKWAEDPGRAIGQVTFNFVTAFLVPAKLAAAGRAGTAAAGAGRTAQAAGVAGRVADVGRVVASLTATVGRLDRLPTVADLARQVDLHFQDVLRGSPELRQALADADALARTPAPPAPARVEQPALVGAGAPAEAPVRPGGVDAPELPGRVEQPVTVGGGGDLPRGGGGADLPRGGGGAQLPTRPGGPGDVPDPGLPDPEAPDPEAPDPDAPDPDGDGDDVGNPVFPGVRPDAPVVPGVRPDGPAVPGVRPDAPVTPGVRPDSPVTPGVRPDSPVTPGARPDSPVTRPVEPTPPAPRPGGLPDGPLEPRRTADDPAADPGRTPQDTPAPDRPRDRRRPLGDPALDPIRSDLDDTTRTADAQDGAEPATDPATKPVRYGAEDFPDGPVGKDASGRDLYRTPDGKDHLLHDPVDTWRHADGSLRRGGRYASLGDSKIERFPVPESKASLLRVRPGESPVDDALLEAVADRRQQVADIRAAWSAELKDIAAKLEQADIKIKEGQFSDTDFVRFLEKASPYLDDAEFELLAEQGPEWAVELRRLRETSELLGVSGTDLLVHRLFPDAVPISGGEKVRGAPNLLDRTLYDPASRTTVITEDKGVGGKLTDRMVPDPANPNGKQVRAQQMSPEYLRDLLQTDKKLGEALSGEQNAELRAAVEDSIRNGRVRYILVRTDANGKVTHEEYQLDPKRWDPGSIQLPE</sequence>
<reference evidence="2" key="1">
    <citation type="submission" date="2021-03" db="EMBL/GenBank/DDBJ databases">
        <title>Whole genome shotgun sequence of Actinoplanes auranticolor NBRC 12245.</title>
        <authorList>
            <person name="Komaki H."/>
            <person name="Tamura T."/>
        </authorList>
    </citation>
    <scope>NUCLEOTIDE SEQUENCE</scope>
    <source>
        <strain evidence="2">NBRC 12245</strain>
    </source>
</reference>
<dbReference type="EMBL" id="BOQL01000082">
    <property type="protein sequence ID" value="GIM79412.1"/>
    <property type="molecule type" value="Genomic_DNA"/>
</dbReference>
<accession>A0A919SXZ3</accession>
<name>A0A919SXZ3_9ACTN</name>
<feature type="compositionally biased region" description="Acidic residues" evidence="1">
    <location>
        <begin position="471"/>
        <end position="491"/>
    </location>
</feature>
<evidence type="ECO:0000313" key="3">
    <source>
        <dbReference type="Proteomes" id="UP000681340"/>
    </source>
</evidence>
<feature type="compositionally biased region" description="Basic and acidic residues" evidence="1">
    <location>
        <begin position="618"/>
        <end position="627"/>
    </location>
</feature>
<organism evidence="2 3">
    <name type="scientific">Actinoplanes auranticolor</name>
    <dbReference type="NCBI Taxonomy" id="47988"/>
    <lineage>
        <taxon>Bacteria</taxon>
        <taxon>Bacillati</taxon>
        <taxon>Actinomycetota</taxon>
        <taxon>Actinomycetes</taxon>
        <taxon>Micromonosporales</taxon>
        <taxon>Micromonosporaceae</taxon>
        <taxon>Actinoplanes</taxon>
    </lineage>
</organism>
<feature type="compositionally biased region" description="Pro residues" evidence="1">
    <location>
        <begin position="561"/>
        <end position="570"/>
    </location>
</feature>
<feature type="compositionally biased region" description="Basic and acidic residues" evidence="1">
    <location>
        <begin position="599"/>
        <end position="610"/>
    </location>
</feature>
<feature type="region of interest" description="Disordered" evidence="1">
    <location>
        <begin position="402"/>
        <end position="675"/>
    </location>
</feature>
<dbReference type="RefSeq" id="WP_212994358.1">
    <property type="nucleotide sequence ID" value="NZ_BAABEA010000048.1"/>
</dbReference>
<dbReference type="Proteomes" id="UP000681340">
    <property type="component" value="Unassembled WGS sequence"/>
</dbReference>
<dbReference type="CDD" id="cd20739">
    <property type="entry name" value="PoNe_DUF637"/>
    <property type="match status" value="1"/>
</dbReference>
<comment type="caution">
    <text evidence="2">The sequence shown here is derived from an EMBL/GenBank/DDBJ whole genome shotgun (WGS) entry which is preliminary data.</text>
</comment>
<proteinExistence type="predicted"/>
<feature type="compositionally biased region" description="Basic and acidic residues" evidence="1">
    <location>
        <begin position="662"/>
        <end position="675"/>
    </location>
</feature>
<feature type="compositionally biased region" description="Gly residues" evidence="1">
    <location>
        <begin position="428"/>
        <end position="450"/>
    </location>
</feature>
<evidence type="ECO:0000256" key="1">
    <source>
        <dbReference type="SAM" id="MobiDB-lite"/>
    </source>
</evidence>
<dbReference type="InterPro" id="IPR049762">
    <property type="entry name" value="PoNe_dom"/>
</dbReference>
<evidence type="ECO:0008006" key="4">
    <source>
        <dbReference type="Google" id="ProtNLM"/>
    </source>
</evidence>